<evidence type="ECO:0000256" key="1">
    <source>
        <dbReference type="SAM" id="MobiDB-lite"/>
    </source>
</evidence>
<feature type="compositionally biased region" description="Polar residues" evidence="1">
    <location>
        <begin position="151"/>
        <end position="174"/>
    </location>
</feature>
<protein>
    <submittedName>
        <fullName evidence="2">Uncharacterized protein</fullName>
    </submittedName>
</protein>
<feature type="region of interest" description="Disordered" evidence="1">
    <location>
        <begin position="392"/>
        <end position="444"/>
    </location>
</feature>
<gene>
    <name evidence="2" type="ORF">Slin15195_G064200</name>
</gene>
<dbReference type="EMBL" id="CP099422">
    <property type="protein sequence ID" value="USW53101.1"/>
    <property type="molecule type" value="Genomic_DNA"/>
</dbReference>
<feature type="compositionally biased region" description="Acidic residues" evidence="1">
    <location>
        <begin position="175"/>
        <end position="195"/>
    </location>
</feature>
<evidence type="ECO:0000313" key="2">
    <source>
        <dbReference type="EMBL" id="USW53101.1"/>
    </source>
</evidence>
<feature type="region of interest" description="Disordered" evidence="1">
    <location>
        <begin position="1"/>
        <end position="45"/>
    </location>
</feature>
<feature type="compositionally biased region" description="Polar residues" evidence="1">
    <location>
        <begin position="493"/>
        <end position="503"/>
    </location>
</feature>
<feature type="compositionally biased region" description="Basic and acidic residues" evidence="1">
    <location>
        <begin position="397"/>
        <end position="424"/>
    </location>
</feature>
<evidence type="ECO:0000313" key="3">
    <source>
        <dbReference type="Proteomes" id="UP001056384"/>
    </source>
</evidence>
<dbReference type="Proteomes" id="UP001056384">
    <property type="component" value="Chromosome 5"/>
</dbReference>
<feature type="compositionally biased region" description="Polar residues" evidence="1">
    <location>
        <begin position="26"/>
        <end position="36"/>
    </location>
</feature>
<organism evidence="2 3">
    <name type="scientific">Septoria linicola</name>
    <dbReference type="NCBI Taxonomy" id="215465"/>
    <lineage>
        <taxon>Eukaryota</taxon>
        <taxon>Fungi</taxon>
        <taxon>Dikarya</taxon>
        <taxon>Ascomycota</taxon>
        <taxon>Pezizomycotina</taxon>
        <taxon>Dothideomycetes</taxon>
        <taxon>Dothideomycetidae</taxon>
        <taxon>Mycosphaerellales</taxon>
        <taxon>Mycosphaerellaceae</taxon>
        <taxon>Septoria</taxon>
    </lineage>
</organism>
<keyword evidence="3" id="KW-1185">Reference proteome</keyword>
<sequence length="578" mass="65370">MLTVGSPQMAKDSKKDGKRKKKASSEQTLQNSHIGQNTGGLVPNQNFQQTTQNLQATTGSQVAVVLAQNYINPMVTMAMPTGQLPPMYGYNPYMVAMPNMGMGMGMMPNMAMMNMGMPIILNMGVMMPIQNANMQMQMPMQMQMQNTGMPAQNTGHQMMAQNTGSQNVPQPSIDENQDSSSEDDDDDDDDEEEEEKNAQDDYFVNMRKRFDTITLKDAKKNNSQEQKPAAAGGIAGSEREKNLSATYGKQRSELQRRSGEVKPLADVPMSKVRFLELDSNGYEYLGAGDWHSFDPKFTPEQCRFGTRCLKRHKNILLFWENVVRPACRQVLGGNFDKLTVDELQKNTFRWSLYGVNFTDLGLDNDFVWPKKLPKNRAALLLRPLELKAFLPRLAPPPEKEKEKQTDKNTEEEKKAEENKNEDKNTPTLRPENIPDGYKHPSSEQLQQQHMNIWMMAMYGQMNAEANKQNQEEKNNKKNQEEKDKKQGGGNSFAGLNSEQSSKTSENKAAAWTSWAKNEAKTKEEQVKAYQPTAVPQDPNATPRPDQMFKSTFKRIVKDENAPLGKNRQVVEVIKENIQ</sequence>
<feature type="region of interest" description="Disordered" evidence="1">
    <location>
        <begin position="466"/>
        <end position="546"/>
    </location>
</feature>
<feature type="region of interest" description="Disordered" evidence="1">
    <location>
        <begin position="147"/>
        <end position="241"/>
    </location>
</feature>
<feature type="compositionally biased region" description="Basic and acidic residues" evidence="1">
    <location>
        <begin position="517"/>
        <end position="526"/>
    </location>
</feature>
<reference evidence="2" key="1">
    <citation type="submission" date="2022-06" db="EMBL/GenBank/DDBJ databases">
        <title>Complete genome sequences of two strains of the flax pathogen Septoria linicola.</title>
        <authorList>
            <person name="Lapalu N."/>
            <person name="Simon A."/>
            <person name="Demenou B."/>
            <person name="Paumier D."/>
            <person name="Guillot M.-P."/>
            <person name="Gout L."/>
            <person name="Valade R."/>
        </authorList>
    </citation>
    <scope>NUCLEOTIDE SEQUENCE</scope>
    <source>
        <strain evidence="2">SE15195</strain>
    </source>
</reference>
<feature type="compositionally biased region" description="Basic and acidic residues" evidence="1">
    <location>
        <begin position="208"/>
        <end position="222"/>
    </location>
</feature>
<dbReference type="AlphaFoldDB" id="A0A9Q9EIT2"/>
<feature type="compositionally biased region" description="Basic and acidic residues" evidence="1">
    <location>
        <begin position="469"/>
        <end position="486"/>
    </location>
</feature>
<name>A0A9Q9EIT2_9PEZI</name>
<proteinExistence type="predicted"/>
<accession>A0A9Q9EIT2</accession>